<reference evidence="3 4" key="1">
    <citation type="submission" date="2020-08" db="EMBL/GenBank/DDBJ databases">
        <authorList>
            <person name="Koutsovoulos G."/>
            <person name="Danchin GJ E."/>
        </authorList>
    </citation>
    <scope>NUCLEOTIDE SEQUENCE [LARGE SCALE GENOMIC DNA]</scope>
</reference>
<dbReference type="GO" id="GO:0003723">
    <property type="term" value="F:RNA binding"/>
    <property type="evidence" value="ECO:0007669"/>
    <property type="project" value="TreeGrafter"/>
</dbReference>
<dbReference type="InterPro" id="IPR001202">
    <property type="entry name" value="WW_dom"/>
</dbReference>
<organism evidence="3 4">
    <name type="scientific">Meloidogyne enterolobii</name>
    <name type="common">Root-knot nematode worm</name>
    <name type="synonym">Meloidogyne mayaguensis</name>
    <dbReference type="NCBI Taxonomy" id="390850"/>
    <lineage>
        <taxon>Eukaryota</taxon>
        <taxon>Metazoa</taxon>
        <taxon>Ecdysozoa</taxon>
        <taxon>Nematoda</taxon>
        <taxon>Chromadorea</taxon>
        <taxon>Rhabditida</taxon>
        <taxon>Tylenchina</taxon>
        <taxon>Tylenchomorpha</taxon>
        <taxon>Tylenchoidea</taxon>
        <taxon>Meloidogynidae</taxon>
        <taxon>Meloidogyninae</taxon>
        <taxon>Meloidogyne</taxon>
    </lineage>
</organism>
<gene>
    <name evidence="3" type="ORF">MENT_LOCUS6701</name>
</gene>
<feature type="compositionally biased region" description="Basic and acidic residues" evidence="1">
    <location>
        <begin position="1"/>
        <end position="11"/>
    </location>
</feature>
<evidence type="ECO:0000313" key="4">
    <source>
        <dbReference type="Proteomes" id="UP000580250"/>
    </source>
</evidence>
<dbReference type="AlphaFoldDB" id="A0A6V7U038"/>
<accession>A0A6V7U038</accession>
<dbReference type="SUPFAM" id="SSF51045">
    <property type="entry name" value="WW domain"/>
    <property type="match status" value="2"/>
</dbReference>
<name>A0A6V7U038_MELEN</name>
<proteinExistence type="predicted"/>
<feature type="region of interest" description="Disordered" evidence="1">
    <location>
        <begin position="1"/>
        <end position="23"/>
    </location>
</feature>
<dbReference type="Proteomes" id="UP000580250">
    <property type="component" value="Unassembled WGS sequence"/>
</dbReference>
<dbReference type="PROSITE" id="PS50020">
    <property type="entry name" value="WW_DOMAIN_2"/>
    <property type="match status" value="2"/>
</dbReference>
<dbReference type="InterPro" id="IPR039726">
    <property type="entry name" value="Prp40-like"/>
</dbReference>
<dbReference type="PROSITE" id="PS01159">
    <property type="entry name" value="WW_DOMAIN_1"/>
    <property type="match status" value="2"/>
</dbReference>
<protein>
    <recommendedName>
        <fullName evidence="2">WW domain-containing protein</fullName>
    </recommendedName>
</protein>
<feature type="compositionally biased region" description="Basic and acidic residues" evidence="1">
    <location>
        <begin position="122"/>
        <end position="139"/>
    </location>
</feature>
<dbReference type="GO" id="GO:0005685">
    <property type="term" value="C:U1 snRNP"/>
    <property type="evidence" value="ECO:0007669"/>
    <property type="project" value="TreeGrafter"/>
</dbReference>
<dbReference type="Gene3D" id="2.20.70.10">
    <property type="match status" value="2"/>
</dbReference>
<feature type="domain" description="WW" evidence="2">
    <location>
        <begin position="62"/>
        <end position="89"/>
    </location>
</feature>
<feature type="compositionally biased region" description="Polar residues" evidence="1">
    <location>
        <begin position="12"/>
        <end position="23"/>
    </location>
</feature>
<feature type="region of interest" description="Disordered" evidence="1">
    <location>
        <begin position="122"/>
        <end position="145"/>
    </location>
</feature>
<dbReference type="CDD" id="cd00201">
    <property type="entry name" value="WW"/>
    <property type="match status" value="2"/>
</dbReference>
<sequence>MAKAENNDSDVKPSSSNEASSIWSQHVADNGRIYFYNKVTKVSSWTKPDELKTSEEKEKSVWREYKTPEGKTYYYNTVTKITTWTKPEILNEVKDEKPEPAQNTPNSEIEKAMEATLMAFDGKSEDKKKIKVEEPKKEEPEDEQEINLKKRQIEIFREMLQEKVQKIF</sequence>
<dbReference type="GO" id="GO:0071004">
    <property type="term" value="C:U2-type prespliceosome"/>
    <property type="evidence" value="ECO:0007669"/>
    <property type="project" value="TreeGrafter"/>
</dbReference>
<comment type="caution">
    <text evidence="3">The sequence shown here is derived from an EMBL/GenBank/DDBJ whole genome shotgun (WGS) entry which is preliminary data.</text>
</comment>
<evidence type="ECO:0000256" key="1">
    <source>
        <dbReference type="SAM" id="MobiDB-lite"/>
    </source>
</evidence>
<dbReference type="InterPro" id="IPR036020">
    <property type="entry name" value="WW_dom_sf"/>
</dbReference>
<dbReference type="EMBL" id="CAJEWN010000026">
    <property type="protein sequence ID" value="CAD2140979.1"/>
    <property type="molecule type" value="Genomic_DNA"/>
</dbReference>
<dbReference type="Pfam" id="PF00397">
    <property type="entry name" value="WW"/>
    <property type="match status" value="2"/>
</dbReference>
<feature type="domain" description="WW" evidence="2">
    <location>
        <begin position="17"/>
        <end position="50"/>
    </location>
</feature>
<dbReference type="SMART" id="SM00456">
    <property type="entry name" value="WW"/>
    <property type="match status" value="2"/>
</dbReference>
<dbReference type="PANTHER" id="PTHR11864">
    <property type="entry name" value="PRE-MRNA-PROCESSING PROTEIN PRP40"/>
    <property type="match status" value="1"/>
</dbReference>
<evidence type="ECO:0000313" key="3">
    <source>
        <dbReference type="EMBL" id="CAD2140979.1"/>
    </source>
</evidence>
<evidence type="ECO:0000259" key="2">
    <source>
        <dbReference type="PROSITE" id="PS50020"/>
    </source>
</evidence>
<dbReference type="OrthoDB" id="187617at2759"/>
<dbReference type="PANTHER" id="PTHR11864:SF0">
    <property type="entry name" value="PRP40 PRE-MRNA PROCESSING FACTOR 40 HOMOLOG A (YEAST)"/>
    <property type="match status" value="1"/>
</dbReference>
<dbReference type="GO" id="GO:0045292">
    <property type="term" value="P:mRNA cis splicing, via spliceosome"/>
    <property type="evidence" value="ECO:0007669"/>
    <property type="project" value="InterPro"/>
</dbReference>